<gene>
    <name evidence="1" type="ORF">CVLEPA_LOCUS21107</name>
</gene>
<evidence type="ECO:0000313" key="2">
    <source>
        <dbReference type="Proteomes" id="UP001642483"/>
    </source>
</evidence>
<dbReference type="EMBL" id="CAWYQH010000108">
    <property type="protein sequence ID" value="CAK8689134.1"/>
    <property type="molecule type" value="Genomic_DNA"/>
</dbReference>
<evidence type="ECO:0000313" key="1">
    <source>
        <dbReference type="EMBL" id="CAK8689134.1"/>
    </source>
</evidence>
<organism evidence="1 2">
    <name type="scientific">Clavelina lepadiformis</name>
    <name type="common">Light-bulb sea squirt</name>
    <name type="synonym">Ascidia lepadiformis</name>
    <dbReference type="NCBI Taxonomy" id="159417"/>
    <lineage>
        <taxon>Eukaryota</taxon>
        <taxon>Metazoa</taxon>
        <taxon>Chordata</taxon>
        <taxon>Tunicata</taxon>
        <taxon>Ascidiacea</taxon>
        <taxon>Aplousobranchia</taxon>
        <taxon>Clavelinidae</taxon>
        <taxon>Clavelina</taxon>
    </lineage>
</organism>
<protein>
    <submittedName>
        <fullName evidence="1">Uncharacterized protein</fullName>
    </submittedName>
</protein>
<proteinExistence type="predicted"/>
<dbReference type="Proteomes" id="UP001642483">
    <property type="component" value="Unassembled WGS sequence"/>
</dbReference>
<name>A0ABP0GE84_CLALP</name>
<sequence length="88" mass="10310">MHINITWLLSIANQSEKVYSEVLQASTSVYNLQESVSRNFKKLYSINFDRHGFRYTWRWCSSSALFYSSILTWVSISRCICVLCNSNL</sequence>
<accession>A0ABP0GE84</accession>
<keyword evidence="2" id="KW-1185">Reference proteome</keyword>
<comment type="caution">
    <text evidence="1">The sequence shown here is derived from an EMBL/GenBank/DDBJ whole genome shotgun (WGS) entry which is preliminary data.</text>
</comment>
<reference evidence="1 2" key="1">
    <citation type="submission" date="2024-02" db="EMBL/GenBank/DDBJ databases">
        <authorList>
            <person name="Daric V."/>
            <person name="Darras S."/>
        </authorList>
    </citation>
    <scope>NUCLEOTIDE SEQUENCE [LARGE SCALE GENOMIC DNA]</scope>
</reference>